<comment type="caution">
    <text evidence="2">The sequence shown here is derived from an EMBL/GenBank/DDBJ whole genome shotgun (WGS) entry which is preliminary data.</text>
</comment>
<accession>A0A392VII7</accession>
<feature type="non-terminal residue" evidence="2">
    <location>
        <position position="66"/>
    </location>
</feature>
<name>A0A392VII7_9FABA</name>
<protein>
    <submittedName>
        <fullName evidence="2">Uncharacterized protein</fullName>
    </submittedName>
</protein>
<proteinExistence type="predicted"/>
<dbReference type="EMBL" id="LXQA011187389">
    <property type="protein sequence ID" value="MCI88218.1"/>
    <property type="molecule type" value="Genomic_DNA"/>
</dbReference>
<dbReference type="AlphaFoldDB" id="A0A392VII7"/>
<feature type="non-terminal residue" evidence="2">
    <location>
        <position position="1"/>
    </location>
</feature>
<reference evidence="2 3" key="1">
    <citation type="journal article" date="2018" name="Front. Plant Sci.">
        <title>Red Clover (Trifolium pratense) and Zigzag Clover (T. medium) - A Picture of Genomic Similarities and Differences.</title>
        <authorList>
            <person name="Dluhosova J."/>
            <person name="Istvanek J."/>
            <person name="Nedelnik J."/>
            <person name="Repkova J."/>
        </authorList>
    </citation>
    <scope>NUCLEOTIDE SEQUENCE [LARGE SCALE GENOMIC DNA]</scope>
    <source>
        <strain evidence="3">cv. 10/8</strain>
        <tissue evidence="2">Leaf</tissue>
    </source>
</reference>
<sequence length="66" mass="6941">AGNLGKDDLGCSDKQESGHSAHKKVLDNPVVKSLENIVVKENAVEDAATPSVQTNLETTVVPESPE</sequence>
<keyword evidence="3" id="KW-1185">Reference proteome</keyword>
<feature type="compositionally biased region" description="Basic and acidic residues" evidence="1">
    <location>
        <begin position="1"/>
        <end position="19"/>
    </location>
</feature>
<organism evidence="2 3">
    <name type="scientific">Trifolium medium</name>
    <dbReference type="NCBI Taxonomy" id="97028"/>
    <lineage>
        <taxon>Eukaryota</taxon>
        <taxon>Viridiplantae</taxon>
        <taxon>Streptophyta</taxon>
        <taxon>Embryophyta</taxon>
        <taxon>Tracheophyta</taxon>
        <taxon>Spermatophyta</taxon>
        <taxon>Magnoliopsida</taxon>
        <taxon>eudicotyledons</taxon>
        <taxon>Gunneridae</taxon>
        <taxon>Pentapetalae</taxon>
        <taxon>rosids</taxon>
        <taxon>fabids</taxon>
        <taxon>Fabales</taxon>
        <taxon>Fabaceae</taxon>
        <taxon>Papilionoideae</taxon>
        <taxon>50 kb inversion clade</taxon>
        <taxon>NPAAA clade</taxon>
        <taxon>Hologalegina</taxon>
        <taxon>IRL clade</taxon>
        <taxon>Trifolieae</taxon>
        <taxon>Trifolium</taxon>
    </lineage>
</organism>
<evidence type="ECO:0000256" key="1">
    <source>
        <dbReference type="SAM" id="MobiDB-lite"/>
    </source>
</evidence>
<evidence type="ECO:0000313" key="3">
    <source>
        <dbReference type="Proteomes" id="UP000265520"/>
    </source>
</evidence>
<dbReference type="Proteomes" id="UP000265520">
    <property type="component" value="Unassembled WGS sequence"/>
</dbReference>
<feature type="region of interest" description="Disordered" evidence="1">
    <location>
        <begin position="1"/>
        <end position="27"/>
    </location>
</feature>
<evidence type="ECO:0000313" key="2">
    <source>
        <dbReference type="EMBL" id="MCI88218.1"/>
    </source>
</evidence>